<proteinExistence type="predicted"/>
<name>A0AAW2FSQ2_9HYME</name>
<dbReference type="Proteomes" id="UP001430953">
    <property type="component" value="Unassembled WGS sequence"/>
</dbReference>
<feature type="compositionally biased region" description="Pro residues" evidence="1">
    <location>
        <begin position="88"/>
        <end position="105"/>
    </location>
</feature>
<keyword evidence="3" id="KW-1185">Reference proteome</keyword>
<protein>
    <submittedName>
        <fullName evidence="2">Uncharacterized protein</fullName>
    </submittedName>
</protein>
<accession>A0AAW2FSQ2</accession>
<comment type="caution">
    <text evidence="2">The sequence shown here is derived from an EMBL/GenBank/DDBJ whole genome shotgun (WGS) entry which is preliminary data.</text>
</comment>
<organism evidence="2 3">
    <name type="scientific">Cardiocondyla obscurior</name>
    <dbReference type="NCBI Taxonomy" id="286306"/>
    <lineage>
        <taxon>Eukaryota</taxon>
        <taxon>Metazoa</taxon>
        <taxon>Ecdysozoa</taxon>
        <taxon>Arthropoda</taxon>
        <taxon>Hexapoda</taxon>
        <taxon>Insecta</taxon>
        <taxon>Pterygota</taxon>
        <taxon>Neoptera</taxon>
        <taxon>Endopterygota</taxon>
        <taxon>Hymenoptera</taxon>
        <taxon>Apocrita</taxon>
        <taxon>Aculeata</taxon>
        <taxon>Formicoidea</taxon>
        <taxon>Formicidae</taxon>
        <taxon>Myrmicinae</taxon>
        <taxon>Cardiocondyla</taxon>
    </lineage>
</organism>
<evidence type="ECO:0000256" key="1">
    <source>
        <dbReference type="SAM" id="MobiDB-lite"/>
    </source>
</evidence>
<gene>
    <name evidence="2" type="ORF">PUN28_010178</name>
</gene>
<reference evidence="2 3" key="1">
    <citation type="submission" date="2023-03" db="EMBL/GenBank/DDBJ databases">
        <title>High recombination rates correlate with genetic variation in Cardiocondyla obscurior ants.</title>
        <authorList>
            <person name="Errbii M."/>
        </authorList>
    </citation>
    <scope>NUCLEOTIDE SEQUENCE [LARGE SCALE GENOMIC DNA]</scope>
    <source>
        <strain evidence="2">Alpha-2009</strain>
        <tissue evidence="2">Whole body</tissue>
    </source>
</reference>
<dbReference type="AlphaFoldDB" id="A0AAW2FSQ2"/>
<sequence>MTSRVPSDIATRSSSSSLFRQANSGAVLIISRTPGDDLERLVETWPWNGCGVAFACERRFRRCYCCFCRCCCWLAAAVVTGNRLVVLPPTPSPPPPPPTTPTPPP</sequence>
<evidence type="ECO:0000313" key="3">
    <source>
        <dbReference type="Proteomes" id="UP001430953"/>
    </source>
</evidence>
<feature type="region of interest" description="Disordered" evidence="1">
    <location>
        <begin position="86"/>
        <end position="105"/>
    </location>
</feature>
<dbReference type="EMBL" id="JADYXP020000009">
    <property type="protein sequence ID" value="KAL0117157.1"/>
    <property type="molecule type" value="Genomic_DNA"/>
</dbReference>
<evidence type="ECO:0000313" key="2">
    <source>
        <dbReference type="EMBL" id="KAL0117157.1"/>
    </source>
</evidence>